<dbReference type="FunFam" id="2.40.50.140:FF:000024">
    <property type="entry name" value="Lysine--tRNA ligase"/>
    <property type="match status" value="1"/>
</dbReference>
<keyword evidence="9 13" id="KW-0460">Magnesium</keyword>
<sequence length="501" mass="57686">MDDTNELIKIRYEKLDEFRKSGINPYINRFKVTHQLGPVFEENQDLDREALDEKKQHVTVAGRMVSKRKHGKTSFCHIQDGSGKLQVFVRQNDIGEEAYDLFAKFDIGDFIGVEGTVSRTKTGEVTIFSKKITLLTKSLLPLPEKWHGLKDVELRYRQRYVDLIMNQEAREVFVYRSGIIRSIRDFLNARGYLEVETPMMQSIAGGATARPFKTHHNALDMELYLRVAPELFLKRLVVGGLDRVYEINRNFRNEGISTQHNPEFTMLEFYTAYANYEDLMDLTENLFRYIGQEVFDSLVFPCTFDEGGETQEASIDLSQPFARLPFRKSLVDIGGVPDDILDDIEQTTAFAKQHHIPLEKSDNLGKLWGKLFDQFVESKLVQPTFIIDYPLELSPLSKKKEDDPSLVERFELFVGRKELANAYTELNDPIDQKQRFEDQVQQKEAGDEEAHGMDSDFIRALEYGLPPTAGEGIGIDRLVMMFTNSQSIRDVIFFPQLKKEG</sequence>
<keyword evidence="10 13" id="KW-0648">Protein biosynthesis</keyword>
<comment type="subunit">
    <text evidence="3 13">Homodimer.</text>
</comment>
<evidence type="ECO:0000256" key="9">
    <source>
        <dbReference type="ARBA" id="ARBA00022842"/>
    </source>
</evidence>
<dbReference type="EMBL" id="CP048685">
    <property type="protein sequence ID" value="QPJ60591.1"/>
    <property type="molecule type" value="Genomic_DNA"/>
</dbReference>
<dbReference type="CDD" id="cd04322">
    <property type="entry name" value="LysRS_N"/>
    <property type="match status" value="1"/>
</dbReference>
<comment type="cofactor">
    <cofactor evidence="13 14">
        <name>Mg(2+)</name>
        <dbReference type="ChEBI" id="CHEBI:18420"/>
    </cofactor>
    <text evidence="13 14">Binds 3 Mg(2+) ions per subunit.</text>
</comment>
<name>A0A7T0BTM2_9BACT</name>
<dbReference type="HAMAP" id="MF_00252">
    <property type="entry name" value="Lys_tRNA_synth_class2"/>
    <property type="match status" value="1"/>
</dbReference>
<keyword evidence="4 13" id="KW-0963">Cytoplasm</keyword>
<keyword evidence="6 13" id="KW-0479">Metal-binding</keyword>
<evidence type="ECO:0000256" key="13">
    <source>
        <dbReference type="HAMAP-Rule" id="MF_00252"/>
    </source>
</evidence>
<comment type="catalytic activity">
    <reaction evidence="12 13 14">
        <text>tRNA(Lys) + L-lysine + ATP = L-lysyl-tRNA(Lys) + AMP + diphosphate</text>
        <dbReference type="Rhea" id="RHEA:20792"/>
        <dbReference type="Rhea" id="RHEA-COMP:9696"/>
        <dbReference type="Rhea" id="RHEA-COMP:9697"/>
        <dbReference type="ChEBI" id="CHEBI:30616"/>
        <dbReference type="ChEBI" id="CHEBI:32551"/>
        <dbReference type="ChEBI" id="CHEBI:33019"/>
        <dbReference type="ChEBI" id="CHEBI:78442"/>
        <dbReference type="ChEBI" id="CHEBI:78529"/>
        <dbReference type="ChEBI" id="CHEBI:456215"/>
        <dbReference type="EC" id="6.1.1.6"/>
    </reaction>
</comment>
<proteinExistence type="inferred from homology"/>
<evidence type="ECO:0000256" key="2">
    <source>
        <dbReference type="ARBA" id="ARBA00008226"/>
    </source>
</evidence>
<dbReference type="CDD" id="cd00775">
    <property type="entry name" value="LysRS_core"/>
    <property type="match status" value="1"/>
</dbReference>
<dbReference type="InterPro" id="IPR004364">
    <property type="entry name" value="Aa-tRNA-synt_II"/>
</dbReference>
<dbReference type="InterPro" id="IPR045864">
    <property type="entry name" value="aa-tRNA-synth_II/BPL/LPL"/>
</dbReference>
<evidence type="ECO:0000256" key="14">
    <source>
        <dbReference type="RuleBase" id="RU000336"/>
    </source>
</evidence>
<feature type="binding site" evidence="13">
    <location>
        <position position="418"/>
    </location>
    <ligand>
        <name>Mg(2+)</name>
        <dbReference type="ChEBI" id="CHEBI:18420"/>
        <label>1</label>
    </ligand>
</feature>
<dbReference type="Pfam" id="PF00152">
    <property type="entry name" value="tRNA-synt_2"/>
    <property type="match status" value="1"/>
</dbReference>
<dbReference type="SUPFAM" id="SSF55681">
    <property type="entry name" value="Class II aaRS and biotin synthetases"/>
    <property type="match status" value="1"/>
</dbReference>
<dbReference type="PRINTS" id="PR00982">
    <property type="entry name" value="TRNASYNTHLYS"/>
</dbReference>
<dbReference type="GO" id="GO:0000049">
    <property type="term" value="F:tRNA binding"/>
    <property type="evidence" value="ECO:0007669"/>
    <property type="project" value="TreeGrafter"/>
</dbReference>
<dbReference type="InterPro" id="IPR012340">
    <property type="entry name" value="NA-bd_OB-fold"/>
</dbReference>
<evidence type="ECO:0000256" key="6">
    <source>
        <dbReference type="ARBA" id="ARBA00022723"/>
    </source>
</evidence>
<keyword evidence="8 13" id="KW-0067">ATP-binding</keyword>
<dbReference type="AlphaFoldDB" id="A0A7T0BTM2"/>
<evidence type="ECO:0000313" key="16">
    <source>
        <dbReference type="EMBL" id="QPJ60591.1"/>
    </source>
</evidence>
<dbReference type="PANTHER" id="PTHR42918:SF15">
    <property type="entry name" value="LYSINE--TRNA LIGASE, CHLOROPLASTIC_MITOCHONDRIAL"/>
    <property type="match status" value="1"/>
</dbReference>
<comment type="subcellular location">
    <subcellularLocation>
        <location evidence="1 13">Cytoplasm</location>
    </subcellularLocation>
</comment>
<dbReference type="SUPFAM" id="SSF50249">
    <property type="entry name" value="Nucleic acid-binding proteins"/>
    <property type="match status" value="1"/>
</dbReference>
<evidence type="ECO:0000256" key="11">
    <source>
        <dbReference type="ARBA" id="ARBA00023146"/>
    </source>
</evidence>
<dbReference type="InterPro" id="IPR004365">
    <property type="entry name" value="NA-bd_OB_tRNA"/>
</dbReference>
<protein>
    <recommendedName>
        <fullName evidence="13">Lysine--tRNA ligase</fullName>
        <ecNumber evidence="13">6.1.1.6</ecNumber>
    </recommendedName>
    <alternativeName>
        <fullName evidence="13">Lysyl-tRNA synthetase</fullName>
        <shortName evidence="13">LysRS</shortName>
    </alternativeName>
</protein>
<dbReference type="Gene3D" id="3.30.930.10">
    <property type="entry name" value="Bira Bifunctional Protein, Domain 2"/>
    <property type="match status" value="1"/>
</dbReference>
<evidence type="ECO:0000256" key="1">
    <source>
        <dbReference type="ARBA" id="ARBA00004496"/>
    </source>
</evidence>
<dbReference type="GO" id="GO:0004824">
    <property type="term" value="F:lysine-tRNA ligase activity"/>
    <property type="evidence" value="ECO:0007669"/>
    <property type="project" value="UniProtKB-UniRule"/>
</dbReference>
<dbReference type="Gene3D" id="2.40.50.140">
    <property type="entry name" value="Nucleic acid-binding proteins"/>
    <property type="match status" value="1"/>
</dbReference>
<keyword evidence="5 13" id="KW-0436">Ligase</keyword>
<dbReference type="EC" id="6.1.1.6" evidence="13"/>
<evidence type="ECO:0000256" key="10">
    <source>
        <dbReference type="ARBA" id="ARBA00022917"/>
    </source>
</evidence>
<dbReference type="KEGG" id="nli:G3M70_01290"/>
<evidence type="ECO:0000313" key="17">
    <source>
        <dbReference type="Proteomes" id="UP000594688"/>
    </source>
</evidence>
<keyword evidence="11 13" id="KW-0030">Aminoacyl-tRNA synthetase</keyword>
<dbReference type="GO" id="GO:0005829">
    <property type="term" value="C:cytosol"/>
    <property type="evidence" value="ECO:0007669"/>
    <property type="project" value="TreeGrafter"/>
</dbReference>
<organism evidence="16 17">
    <name type="scientific">Candidatus Nitronauta litoralis</name>
    <dbReference type="NCBI Taxonomy" id="2705533"/>
    <lineage>
        <taxon>Bacteria</taxon>
        <taxon>Pseudomonadati</taxon>
        <taxon>Nitrospinota/Tectimicrobiota group</taxon>
        <taxon>Nitrospinota</taxon>
        <taxon>Nitrospinia</taxon>
        <taxon>Nitrospinales</taxon>
        <taxon>Nitrospinaceae</taxon>
        <taxon>Candidatus Nitronauta</taxon>
    </lineage>
</organism>
<dbReference type="InterPro" id="IPR006195">
    <property type="entry name" value="aa-tRNA-synth_II"/>
</dbReference>
<dbReference type="Pfam" id="PF01336">
    <property type="entry name" value="tRNA_anti-codon"/>
    <property type="match status" value="1"/>
</dbReference>
<dbReference type="GO" id="GO:0000287">
    <property type="term" value="F:magnesium ion binding"/>
    <property type="evidence" value="ECO:0007669"/>
    <property type="project" value="UniProtKB-UniRule"/>
</dbReference>
<feature type="domain" description="Aminoacyl-transfer RNA synthetases class-II family profile" evidence="15">
    <location>
        <begin position="173"/>
        <end position="495"/>
    </location>
</feature>
<evidence type="ECO:0000256" key="12">
    <source>
        <dbReference type="ARBA" id="ARBA00048573"/>
    </source>
</evidence>
<evidence type="ECO:0000256" key="5">
    <source>
        <dbReference type="ARBA" id="ARBA00022598"/>
    </source>
</evidence>
<dbReference type="PANTHER" id="PTHR42918">
    <property type="entry name" value="LYSYL-TRNA SYNTHETASE"/>
    <property type="match status" value="1"/>
</dbReference>
<evidence type="ECO:0000256" key="7">
    <source>
        <dbReference type="ARBA" id="ARBA00022741"/>
    </source>
</evidence>
<dbReference type="InterPro" id="IPR002313">
    <property type="entry name" value="Lys-tRNA-ligase_II"/>
</dbReference>
<dbReference type="InterPro" id="IPR018149">
    <property type="entry name" value="Lys-tRNA-synth_II_C"/>
</dbReference>
<dbReference type="GO" id="GO:0006430">
    <property type="term" value="P:lysyl-tRNA aminoacylation"/>
    <property type="evidence" value="ECO:0007669"/>
    <property type="project" value="UniProtKB-UniRule"/>
</dbReference>
<evidence type="ECO:0000256" key="3">
    <source>
        <dbReference type="ARBA" id="ARBA00011738"/>
    </source>
</evidence>
<accession>A0A7T0BTM2</accession>
<keyword evidence="7 13" id="KW-0547">Nucleotide-binding</keyword>
<reference evidence="16 17" key="1">
    <citation type="submission" date="2020-02" db="EMBL/GenBank/DDBJ databases">
        <title>Genomic and physiological characterization of two novel Nitrospinaceae genera.</title>
        <authorList>
            <person name="Mueller A.J."/>
            <person name="Jung M.-Y."/>
            <person name="Strachan C.R."/>
            <person name="Herbold C.W."/>
            <person name="Kirkegaard R.H."/>
            <person name="Daims H."/>
        </authorList>
    </citation>
    <scope>NUCLEOTIDE SEQUENCE [LARGE SCALE GENOMIC DNA]</scope>
    <source>
        <strain evidence="16">EB</strain>
    </source>
</reference>
<dbReference type="NCBIfam" id="NF001756">
    <property type="entry name" value="PRK00484.1"/>
    <property type="match status" value="1"/>
</dbReference>
<dbReference type="PIRSF" id="PIRSF039101">
    <property type="entry name" value="LysRS2"/>
    <property type="match status" value="1"/>
</dbReference>
<dbReference type="NCBIfam" id="TIGR00499">
    <property type="entry name" value="lysS_bact"/>
    <property type="match status" value="1"/>
</dbReference>
<dbReference type="GO" id="GO:0005524">
    <property type="term" value="F:ATP binding"/>
    <property type="evidence" value="ECO:0007669"/>
    <property type="project" value="UniProtKB-UniRule"/>
</dbReference>
<dbReference type="InterPro" id="IPR044136">
    <property type="entry name" value="Lys-tRNA-ligase_II_N"/>
</dbReference>
<evidence type="ECO:0000256" key="4">
    <source>
        <dbReference type="ARBA" id="ARBA00022490"/>
    </source>
</evidence>
<evidence type="ECO:0000256" key="8">
    <source>
        <dbReference type="ARBA" id="ARBA00022840"/>
    </source>
</evidence>
<dbReference type="Proteomes" id="UP000594688">
    <property type="component" value="Chromosome"/>
</dbReference>
<dbReference type="InterPro" id="IPR034762">
    <property type="entry name" value="Lys-tRNA-ligase_II_bac/euk"/>
</dbReference>
<feature type="binding site" evidence="13">
    <location>
        <position position="418"/>
    </location>
    <ligand>
        <name>Mg(2+)</name>
        <dbReference type="ChEBI" id="CHEBI:18420"/>
        <label>2</label>
    </ligand>
</feature>
<comment type="similarity">
    <text evidence="2 13">Belongs to the class-II aminoacyl-tRNA synthetase family.</text>
</comment>
<gene>
    <name evidence="13 16" type="primary">lysS</name>
    <name evidence="16" type="ORF">G3M70_01290</name>
</gene>
<dbReference type="PROSITE" id="PS50862">
    <property type="entry name" value="AA_TRNA_LIGASE_II"/>
    <property type="match status" value="1"/>
</dbReference>
<feature type="binding site" evidence="13">
    <location>
        <position position="411"/>
    </location>
    <ligand>
        <name>Mg(2+)</name>
        <dbReference type="ChEBI" id="CHEBI:18420"/>
        <label>1</label>
    </ligand>
</feature>
<evidence type="ECO:0000259" key="15">
    <source>
        <dbReference type="PROSITE" id="PS50862"/>
    </source>
</evidence>